<accession>A0ABX8US70</accession>
<proteinExistence type="inferred from homology"/>
<name>A0ABX8US70_9BURK</name>
<dbReference type="PIRSF" id="PIRSF006241">
    <property type="entry name" value="HyI"/>
    <property type="match status" value="1"/>
</dbReference>
<dbReference type="Gene3D" id="3.20.20.150">
    <property type="entry name" value="Divalent-metal-dependent TIM barrel enzymes"/>
    <property type="match status" value="1"/>
</dbReference>
<organism evidence="4 5">
    <name type="scientific">Paraburkholderia edwinii</name>
    <dbReference type="NCBI Taxonomy" id="2861782"/>
    <lineage>
        <taxon>Bacteria</taxon>
        <taxon>Pseudomonadati</taxon>
        <taxon>Pseudomonadota</taxon>
        <taxon>Betaproteobacteria</taxon>
        <taxon>Burkholderiales</taxon>
        <taxon>Burkholderiaceae</taxon>
        <taxon>Paraburkholderia</taxon>
    </lineage>
</organism>
<sequence length="272" mass="29916">MSELRHRNTPLPNMFKFSANLSTLFQDRPLADRIAAARTAGFSAVEMWFPYNVPPAQLRDTLREHGVPMIGINTEAGNVNAGDWGLAADPGRRGAFIESLHEAFEYAQVIGCPNVHVMAGMIDASASHAVAWDTYQANIDEACRIAAQYALTVMIEPLNAVDRPAYLLTRQQQAIALIDTLKRPNLKIMLDLFHVQRGEGNLIERMLTSLPYAAHVQIADVPGRHEPGTGEINFAKVFEALQKAGWTGWIGAEYFPAGATEAGLGWMKSEDE</sequence>
<evidence type="ECO:0000256" key="1">
    <source>
        <dbReference type="ARBA" id="ARBA00023235"/>
    </source>
</evidence>
<dbReference type="SUPFAM" id="SSF51658">
    <property type="entry name" value="Xylose isomerase-like"/>
    <property type="match status" value="1"/>
</dbReference>
<reference evidence="4 5" key="1">
    <citation type="submission" date="2021-07" db="EMBL/GenBank/DDBJ databases">
        <title>Paraburkholderia edwinii protects Aspergillus sp. from phenazines by acting as a toxin sponge.</title>
        <authorList>
            <person name="Dahlstrom K.M."/>
            <person name="Newman D.K."/>
        </authorList>
    </citation>
    <scope>NUCLEOTIDE SEQUENCE [LARGE SCALE GENOMIC DNA]</scope>
    <source>
        <strain evidence="4 5">Pe01</strain>
    </source>
</reference>
<evidence type="ECO:0000259" key="3">
    <source>
        <dbReference type="Pfam" id="PF01261"/>
    </source>
</evidence>
<dbReference type="Pfam" id="PF01261">
    <property type="entry name" value="AP_endonuc_2"/>
    <property type="match status" value="1"/>
</dbReference>
<dbReference type="InterPro" id="IPR036237">
    <property type="entry name" value="Xyl_isomerase-like_sf"/>
</dbReference>
<dbReference type="PANTHER" id="PTHR43489">
    <property type="entry name" value="ISOMERASE"/>
    <property type="match status" value="1"/>
</dbReference>
<keyword evidence="1 2" id="KW-0413">Isomerase</keyword>
<feature type="domain" description="Xylose isomerase-like TIM barrel" evidence="3">
    <location>
        <begin position="34"/>
        <end position="269"/>
    </location>
</feature>
<evidence type="ECO:0000256" key="2">
    <source>
        <dbReference type="PIRNR" id="PIRNR006241"/>
    </source>
</evidence>
<keyword evidence="5" id="KW-1185">Reference proteome</keyword>
<dbReference type="InterPro" id="IPR013022">
    <property type="entry name" value="Xyl_isomerase-like_TIM-brl"/>
</dbReference>
<dbReference type="EMBL" id="CP080095">
    <property type="protein sequence ID" value="QYD70197.1"/>
    <property type="molecule type" value="Genomic_DNA"/>
</dbReference>
<evidence type="ECO:0000313" key="4">
    <source>
        <dbReference type="EMBL" id="QYD70197.1"/>
    </source>
</evidence>
<protein>
    <submittedName>
        <fullName evidence="4">TIM barrel protein</fullName>
    </submittedName>
</protein>
<dbReference type="InterPro" id="IPR050417">
    <property type="entry name" value="Sugar_Epim/Isomerase"/>
</dbReference>
<dbReference type="PANTHER" id="PTHR43489:SF6">
    <property type="entry name" value="HYDROXYPYRUVATE ISOMERASE-RELATED"/>
    <property type="match status" value="1"/>
</dbReference>
<dbReference type="InterPro" id="IPR026040">
    <property type="entry name" value="HyI-like"/>
</dbReference>
<comment type="similarity">
    <text evidence="2">Belongs to the hyi family.</text>
</comment>
<evidence type="ECO:0000313" key="5">
    <source>
        <dbReference type="Proteomes" id="UP000826462"/>
    </source>
</evidence>
<gene>
    <name evidence="4" type="ORF">KZJ38_07810</name>
</gene>
<dbReference type="RefSeq" id="WP_219799522.1">
    <property type="nucleotide sequence ID" value="NZ_CP080095.1"/>
</dbReference>
<dbReference type="Proteomes" id="UP000826462">
    <property type="component" value="Chromosome 1"/>
</dbReference>